<sequence>MEPYDRTLSAGDLKGRTTVTDTGGNTAVIHAGPVRIRYTWNDRAALIQLASAAMQALTIVDGDHRMEH</sequence>
<keyword evidence="2" id="KW-1185">Reference proteome</keyword>
<proteinExistence type="predicted"/>
<dbReference type="EMBL" id="JACHDB010000001">
    <property type="protein sequence ID" value="MBB5430546.1"/>
    <property type="molecule type" value="Genomic_DNA"/>
</dbReference>
<organism evidence="1 2">
    <name type="scientific">Nocardiopsis composta</name>
    <dbReference type="NCBI Taxonomy" id="157465"/>
    <lineage>
        <taxon>Bacteria</taxon>
        <taxon>Bacillati</taxon>
        <taxon>Actinomycetota</taxon>
        <taxon>Actinomycetes</taxon>
        <taxon>Streptosporangiales</taxon>
        <taxon>Nocardiopsidaceae</taxon>
        <taxon>Nocardiopsis</taxon>
    </lineage>
</organism>
<comment type="caution">
    <text evidence="1">The sequence shown here is derived from an EMBL/GenBank/DDBJ whole genome shotgun (WGS) entry which is preliminary data.</text>
</comment>
<evidence type="ECO:0000313" key="1">
    <source>
        <dbReference type="EMBL" id="MBB5430546.1"/>
    </source>
</evidence>
<evidence type="ECO:0000313" key="2">
    <source>
        <dbReference type="Proteomes" id="UP000572635"/>
    </source>
</evidence>
<dbReference type="AlphaFoldDB" id="A0A7W8QHP7"/>
<gene>
    <name evidence="1" type="ORF">HDA36_000630</name>
</gene>
<protein>
    <submittedName>
        <fullName evidence="1">Uncharacterized protein</fullName>
    </submittedName>
</protein>
<name>A0A7W8QHP7_9ACTN</name>
<accession>A0A7W8QHP7</accession>
<dbReference type="RefSeq" id="WP_184388499.1">
    <property type="nucleotide sequence ID" value="NZ_BAAAJD010000023.1"/>
</dbReference>
<dbReference type="Proteomes" id="UP000572635">
    <property type="component" value="Unassembled WGS sequence"/>
</dbReference>
<reference evidence="1 2" key="1">
    <citation type="submission" date="2020-08" db="EMBL/GenBank/DDBJ databases">
        <title>Sequencing the genomes of 1000 actinobacteria strains.</title>
        <authorList>
            <person name="Klenk H.-P."/>
        </authorList>
    </citation>
    <scope>NUCLEOTIDE SEQUENCE [LARGE SCALE GENOMIC DNA]</scope>
    <source>
        <strain evidence="1 2">DSM 44551</strain>
    </source>
</reference>